<proteinExistence type="predicted"/>
<dbReference type="InterPro" id="IPR029061">
    <property type="entry name" value="THDP-binding"/>
</dbReference>
<organism evidence="3 4">
    <name type="scientific">candidate division WOR-3 bacterium</name>
    <dbReference type="NCBI Taxonomy" id="2052148"/>
    <lineage>
        <taxon>Bacteria</taxon>
        <taxon>Bacteria division WOR-3</taxon>
    </lineage>
</organism>
<dbReference type="GO" id="GO:0030976">
    <property type="term" value="F:thiamine pyrophosphate binding"/>
    <property type="evidence" value="ECO:0007669"/>
    <property type="project" value="InterPro"/>
</dbReference>
<reference evidence="3" key="1">
    <citation type="journal article" date="2020" name="mSystems">
        <title>Genome- and Community-Level Interaction Insights into Carbon Utilization and Element Cycling Functions of Hydrothermarchaeota in Hydrothermal Sediment.</title>
        <authorList>
            <person name="Zhou Z."/>
            <person name="Liu Y."/>
            <person name="Xu W."/>
            <person name="Pan J."/>
            <person name="Luo Z.H."/>
            <person name="Li M."/>
        </authorList>
    </citation>
    <scope>NUCLEOTIDE SEQUENCE</scope>
    <source>
        <strain evidence="3">HyVt-388</strain>
    </source>
</reference>
<dbReference type="GO" id="GO:0016491">
    <property type="term" value="F:oxidoreductase activity"/>
    <property type="evidence" value="ECO:0007669"/>
    <property type="project" value="UniProtKB-KW"/>
</dbReference>
<dbReference type="Gene3D" id="3.40.50.970">
    <property type="match status" value="2"/>
</dbReference>
<dbReference type="PANTHER" id="PTHR42897">
    <property type="entry name" value="PYRUVATE SYNTHASE SUBUNIT PORB"/>
    <property type="match status" value="1"/>
</dbReference>
<comment type="caution">
    <text evidence="3">The sequence shown here is derived from an EMBL/GenBank/DDBJ whole genome shotgun (WGS) entry which is preliminary data.</text>
</comment>
<dbReference type="EMBL" id="DRIG01000058">
    <property type="protein sequence ID" value="HEC78548.1"/>
    <property type="molecule type" value="Genomic_DNA"/>
</dbReference>
<feature type="domain" description="Thiamine pyrophosphate enzyme TPP-binding" evidence="2">
    <location>
        <begin position="44"/>
        <end position="214"/>
    </location>
</feature>
<evidence type="ECO:0000313" key="4">
    <source>
        <dbReference type="Proteomes" id="UP000885826"/>
    </source>
</evidence>
<evidence type="ECO:0000256" key="1">
    <source>
        <dbReference type="ARBA" id="ARBA00023002"/>
    </source>
</evidence>
<accession>A0A9C9ELT5</accession>
<dbReference type="SUPFAM" id="SSF52518">
    <property type="entry name" value="Thiamin diphosphate-binding fold (THDP-binding)"/>
    <property type="match status" value="1"/>
</dbReference>
<dbReference type="InterPro" id="IPR011766">
    <property type="entry name" value="TPP_enzyme_TPP-bd"/>
</dbReference>
<gene>
    <name evidence="3" type="ORF">ENI34_05315</name>
</gene>
<dbReference type="Proteomes" id="UP000885826">
    <property type="component" value="Unassembled WGS sequence"/>
</dbReference>
<dbReference type="AlphaFoldDB" id="A0A9C9ELT5"/>
<dbReference type="InterPro" id="IPR051479">
    <property type="entry name" value="PorB-like"/>
</dbReference>
<dbReference type="Pfam" id="PF02775">
    <property type="entry name" value="TPP_enzyme_C"/>
    <property type="match status" value="1"/>
</dbReference>
<keyword evidence="3" id="KW-0670">Pyruvate</keyword>
<dbReference type="CDD" id="cd03376">
    <property type="entry name" value="TPP_PFOR_porB_like"/>
    <property type="match status" value="1"/>
</dbReference>
<evidence type="ECO:0000313" key="3">
    <source>
        <dbReference type="EMBL" id="HEC78548.1"/>
    </source>
</evidence>
<protein>
    <submittedName>
        <fullName evidence="3">Pyruvate ferredoxin oxidoreductase</fullName>
    </submittedName>
</protein>
<keyword evidence="1" id="KW-0560">Oxidoreductase</keyword>
<sequence>MAKLKELALPKEKFVGGHRGCAGCGAAIIARQVLMAAENPVVVGCATGCLEVFSTIYPYSAWKVPYIHNAFENVAATMAGVEAAYKALKRKGKITKDLRFIAFGGDGGTYDIGLQALSGMIERRHRVLYVCYNNEAYMNTGIQRSSATPRGAHTTTSPAGKVIPGKPQLRKNLTEIVIAHEPAYAAQTTFAYWNDLVTKVRKALNADGPSFLNIYAPCRLGWAYPPEKTVKISKLAVETCIWPLYEYENGKYRITVKPKEKKPITEFLKLQGRFNHLFKWKDQLPIQEFQKEVDYIWERLLKRAEAS</sequence>
<dbReference type="PANTHER" id="PTHR42897:SF2">
    <property type="entry name" value="PYRUVATE SYNTHASE SUBUNIT PORB"/>
    <property type="match status" value="1"/>
</dbReference>
<evidence type="ECO:0000259" key="2">
    <source>
        <dbReference type="Pfam" id="PF02775"/>
    </source>
</evidence>
<name>A0A9C9ELT5_UNCW3</name>